<dbReference type="GO" id="GO:0006308">
    <property type="term" value="P:DNA catabolic process"/>
    <property type="evidence" value="ECO:0007669"/>
    <property type="project" value="UniProtKB-UniRule"/>
</dbReference>
<dbReference type="RefSeq" id="WP_109621874.1">
    <property type="nucleotide sequence ID" value="NZ_QGDO01000007.1"/>
</dbReference>
<dbReference type="SUPFAM" id="SSF116842">
    <property type="entry name" value="XseB-like"/>
    <property type="match status" value="1"/>
</dbReference>
<accession>A0A315Z588</accession>
<evidence type="ECO:0000256" key="2">
    <source>
        <dbReference type="ARBA" id="ARBA00022490"/>
    </source>
</evidence>
<evidence type="ECO:0000256" key="4">
    <source>
        <dbReference type="ARBA" id="ARBA00022801"/>
    </source>
</evidence>
<name>A0A315Z588_SEDFL</name>
<keyword evidence="4" id="KW-0378">Hydrolase</keyword>
<proteinExistence type="inferred from homology"/>
<organism evidence="7 8">
    <name type="scientific">Sediminitomix flava</name>
    <dbReference type="NCBI Taxonomy" id="379075"/>
    <lineage>
        <taxon>Bacteria</taxon>
        <taxon>Pseudomonadati</taxon>
        <taxon>Bacteroidota</taxon>
        <taxon>Cytophagia</taxon>
        <taxon>Cytophagales</taxon>
        <taxon>Flammeovirgaceae</taxon>
        <taxon>Sediminitomix</taxon>
    </lineage>
</organism>
<dbReference type="AlphaFoldDB" id="A0A315Z588"/>
<keyword evidence="5" id="KW-0269">Exonuclease</keyword>
<dbReference type="Gene3D" id="1.10.287.1040">
    <property type="entry name" value="Exonuclease VII, small subunit"/>
    <property type="match status" value="1"/>
</dbReference>
<dbReference type="GO" id="GO:0009318">
    <property type="term" value="C:exodeoxyribonuclease VII complex"/>
    <property type="evidence" value="ECO:0007669"/>
    <property type="project" value="UniProtKB-UniRule"/>
</dbReference>
<keyword evidence="3" id="KW-0540">Nuclease</keyword>
<comment type="caution">
    <text evidence="7">The sequence shown here is derived from an EMBL/GenBank/DDBJ whole genome shotgun (WGS) entry which is preliminary data.</text>
</comment>
<dbReference type="Proteomes" id="UP000245535">
    <property type="component" value="Unassembled WGS sequence"/>
</dbReference>
<evidence type="ECO:0000256" key="1">
    <source>
        <dbReference type="ARBA" id="ARBA00009998"/>
    </source>
</evidence>
<sequence>MKEDNNELSYEKALEELLSIQSLIQDNEIPIDQLEGKVKRANELIKYCQQKLRGIESKIDELFNDSEK</sequence>
<dbReference type="OrthoDB" id="9813898at2"/>
<dbReference type="Pfam" id="PF02609">
    <property type="entry name" value="Exonuc_VII_S"/>
    <property type="match status" value="1"/>
</dbReference>
<reference evidence="7 8" key="1">
    <citation type="submission" date="2018-03" db="EMBL/GenBank/DDBJ databases">
        <title>Genomic Encyclopedia of Archaeal and Bacterial Type Strains, Phase II (KMG-II): from individual species to whole genera.</title>
        <authorList>
            <person name="Goeker M."/>
        </authorList>
    </citation>
    <scope>NUCLEOTIDE SEQUENCE [LARGE SCALE GENOMIC DNA]</scope>
    <source>
        <strain evidence="7 8">DSM 28229</strain>
    </source>
</reference>
<evidence type="ECO:0000313" key="7">
    <source>
        <dbReference type="EMBL" id="PWJ38628.1"/>
    </source>
</evidence>
<dbReference type="InterPro" id="IPR037004">
    <property type="entry name" value="Exonuc_VII_ssu_sf"/>
</dbReference>
<dbReference type="EMBL" id="QGDO01000007">
    <property type="protein sequence ID" value="PWJ38628.1"/>
    <property type="molecule type" value="Genomic_DNA"/>
</dbReference>
<evidence type="ECO:0000256" key="6">
    <source>
        <dbReference type="NCBIfam" id="TIGR01280"/>
    </source>
</evidence>
<gene>
    <name evidence="7" type="ORF">BC781_107218</name>
</gene>
<keyword evidence="8" id="KW-1185">Reference proteome</keyword>
<evidence type="ECO:0000313" key="8">
    <source>
        <dbReference type="Proteomes" id="UP000245535"/>
    </source>
</evidence>
<keyword evidence="2" id="KW-0963">Cytoplasm</keyword>
<dbReference type="NCBIfam" id="TIGR01280">
    <property type="entry name" value="xseB"/>
    <property type="match status" value="1"/>
</dbReference>
<evidence type="ECO:0000256" key="5">
    <source>
        <dbReference type="ARBA" id="ARBA00022839"/>
    </source>
</evidence>
<dbReference type="GO" id="GO:0008855">
    <property type="term" value="F:exodeoxyribonuclease VII activity"/>
    <property type="evidence" value="ECO:0007669"/>
    <property type="project" value="UniProtKB-UniRule"/>
</dbReference>
<protein>
    <recommendedName>
        <fullName evidence="6">Exodeoxyribonuclease VII small subunit</fullName>
        <ecNumber evidence="6">3.1.11.6</ecNumber>
    </recommendedName>
</protein>
<dbReference type="EC" id="3.1.11.6" evidence="6"/>
<evidence type="ECO:0000256" key="3">
    <source>
        <dbReference type="ARBA" id="ARBA00022722"/>
    </source>
</evidence>
<dbReference type="InterPro" id="IPR003761">
    <property type="entry name" value="Exonuc_VII_S"/>
</dbReference>
<comment type="similarity">
    <text evidence="1">Belongs to the XseB family.</text>
</comment>